<name>A0ABT0GC16_9GAMM</name>
<dbReference type="EMBL" id="JALNMH010000001">
    <property type="protein sequence ID" value="MCK7592088.1"/>
    <property type="molecule type" value="Genomic_DNA"/>
</dbReference>
<organism evidence="2 3">
    <name type="scientific">Pseudomarimonas salicorniae</name>
    <dbReference type="NCBI Taxonomy" id="2933270"/>
    <lineage>
        <taxon>Bacteria</taxon>
        <taxon>Pseudomonadati</taxon>
        <taxon>Pseudomonadota</taxon>
        <taxon>Gammaproteobacteria</taxon>
        <taxon>Lysobacterales</taxon>
        <taxon>Lysobacteraceae</taxon>
        <taxon>Pseudomarimonas</taxon>
    </lineage>
</organism>
<dbReference type="InterPro" id="IPR018968">
    <property type="entry name" value="Phasin"/>
</dbReference>
<dbReference type="Pfam" id="PF09361">
    <property type="entry name" value="Phasin_2"/>
    <property type="match status" value="1"/>
</dbReference>
<evidence type="ECO:0000259" key="1">
    <source>
        <dbReference type="Pfam" id="PF09361"/>
    </source>
</evidence>
<comment type="caution">
    <text evidence="2">The sequence shown here is derived from an EMBL/GenBank/DDBJ whole genome shotgun (WGS) entry which is preliminary data.</text>
</comment>
<evidence type="ECO:0000313" key="2">
    <source>
        <dbReference type="EMBL" id="MCK7592088.1"/>
    </source>
</evidence>
<feature type="domain" description="Phasin" evidence="1">
    <location>
        <begin position="10"/>
        <end position="110"/>
    </location>
</feature>
<proteinExistence type="predicted"/>
<keyword evidence="3" id="KW-1185">Reference proteome</keyword>
<dbReference type="Proteomes" id="UP001431449">
    <property type="component" value="Unassembled WGS sequence"/>
</dbReference>
<protein>
    <submittedName>
        <fullName evidence="2">Phasin family protein</fullName>
    </submittedName>
</protein>
<reference evidence="2" key="1">
    <citation type="submission" date="2022-04" db="EMBL/GenBank/DDBJ databases">
        <title>Lysobacter sp. CAU 1642 isolated from sea sand.</title>
        <authorList>
            <person name="Kim W."/>
        </authorList>
    </citation>
    <scope>NUCLEOTIDE SEQUENCE</scope>
    <source>
        <strain evidence="2">CAU 1642</strain>
    </source>
</reference>
<dbReference type="RefSeq" id="WP_248204023.1">
    <property type="nucleotide sequence ID" value="NZ_JALNMH010000001.1"/>
</dbReference>
<gene>
    <name evidence="2" type="ORF">M0G41_00215</name>
</gene>
<accession>A0ABT0GC16</accession>
<evidence type="ECO:0000313" key="3">
    <source>
        <dbReference type="Proteomes" id="UP001431449"/>
    </source>
</evidence>
<sequence length="129" mass="14178">MMFEQFNQPFVSYSKQFAESALKAQQIALGNLEDLAKLQMKAMEDRVNATFEFIGEASEVRDFDGVKAIWPKGFNLVKESGEQLFSLGQEAMTRNVKTGEAISQLVKTQVEAAGETVAKAAPNKAARGK</sequence>